<sequence>MLAAVLALVAVAAAAVEPQGPVLGVIGFDLCEIDADGLVGPPGGKVALDYELCIPVGERFVAEVQAIDDSARFQPHSPGRIGCGPDQVLVLGNTQGPDFAFVLQRLADLPYVERIERAWLE</sequence>
<evidence type="ECO:0000313" key="1">
    <source>
        <dbReference type="EMBL" id="MBK1629276.1"/>
    </source>
</evidence>
<dbReference type="RefSeq" id="WP_200233055.1">
    <property type="nucleotide sequence ID" value="NZ_NRRV01000001.1"/>
</dbReference>
<reference evidence="1 2" key="1">
    <citation type="journal article" date="2020" name="Microorganisms">
        <title>Osmotic Adaptation and Compatible Solute Biosynthesis of Phototrophic Bacteria as Revealed from Genome Analyses.</title>
        <authorList>
            <person name="Imhoff J.F."/>
            <person name="Rahn T."/>
            <person name="Kunzel S."/>
            <person name="Keller A."/>
            <person name="Neulinger S.C."/>
        </authorList>
    </citation>
    <scope>NUCLEOTIDE SEQUENCE [LARGE SCALE GENOMIC DNA]</scope>
    <source>
        <strain evidence="1 2">DSM 6210</strain>
    </source>
</reference>
<evidence type="ECO:0000313" key="2">
    <source>
        <dbReference type="Proteomes" id="UP000748752"/>
    </source>
</evidence>
<keyword evidence="2" id="KW-1185">Reference proteome</keyword>
<name>A0ABS1CCS5_9GAMM</name>
<proteinExistence type="predicted"/>
<organism evidence="1 2">
    <name type="scientific">Thiohalocapsa halophila</name>
    <dbReference type="NCBI Taxonomy" id="69359"/>
    <lineage>
        <taxon>Bacteria</taxon>
        <taxon>Pseudomonadati</taxon>
        <taxon>Pseudomonadota</taxon>
        <taxon>Gammaproteobacteria</taxon>
        <taxon>Chromatiales</taxon>
        <taxon>Chromatiaceae</taxon>
        <taxon>Thiohalocapsa</taxon>
    </lineage>
</organism>
<gene>
    <name evidence="1" type="ORF">CKO31_00715</name>
</gene>
<protein>
    <submittedName>
        <fullName evidence="1">Uncharacterized protein</fullName>
    </submittedName>
</protein>
<dbReference type="Proteomes" id="UP000748752">
    <property type="component" value="Unassembled WGS sequence"/>
</dbReference>
<accession>A0ABS1CCS5</accession>
<comment type="caution">
    <text evidence="1">The sequence shown here is derived from an EMBL/GenBank/DDBJ whole genome shotgun (WGS) entry which is preliminary data.</text>
</comment>
<dbReference type="EMBL" id="NRRV01000001">
    <property type="protein sequence ID" value="MBK1629276.1"/>
    <property type="molecule type" value="Genomic_DNA"/>
</dbReference>